<evidence type="ECO:0008006" key="3">
    <source>
        <dbReference type="Google" id="ProtNLM"/>
    </source>
</evidence>
<reference evidence="1" key="1">
    <citation type="submission" date="2023-02" db="EMBL/GenBank/DDBJ databases">
        <title>Colletotrichum kahawae CIFC_Que2 genome sequencing and assembly.</title>
        <authorList>
            <person name="Baroncelli R."/>
        </authorList>
    </citation>
    <scope>NUCLEOTIDE SEQUENCE</scope>
    <source>
        <strain evidence="1">CIFC_Que2</strain>
    </source>
</reference>
<evidence type="ECO:0000313" key="1">
    <source>
        <dbReference type="EMBL" id="KAK2756629.1"/>
    </source>
</evidence>
<protein>
    <recommendedName>
        <fullName evidence="3">Peptidase C1A papain C-terminal domain-containing protein</fullName>
    </recommendedName>
</protein>
<accession>A0AAE0D4F8</accession>
<dbReference type="SUPFAM" id="SSF54001">
    <property type="entry name" value="Cysteine proteinases"/>
    <property type="match status" value="1"/>
</dbReference>
<dbReference type="Gene3D" id="3.90.70.10">
    <property type="entry name" value="Cysteine proteinases"/>
    <property type="match status" value="1"/>
</dbReference>
<organism evidence="1 2">
    <name type="scientific">Colletotrichum kahawae</name>
    <name type="common">Coffee berry disease fungus</name>
    <dbReference type="NCBI Taxonomy" id="34407"/>
    <lineage>
        <taxon>Eukaryota</taxon>
        <taxon>Fungi</taxon>
        <taxon>Dikarya</taxon>
        <taxon>Ascomycota</taxon>
        <taxon>Pezizomycotina</taxon>
        <taxon>Sordariomycetes</taxon>
        <taxon>Hypocreomycetidae</taxon>
        <taxon>Glomerellales</taxon>
        <taxon>Glomerellaceae</taxon>
        <taxon>Colletotrichum</taxon>
        <taxon>Colletotrichum gloeosporioides species complex</taxon>
    </lineage>
</organism>
<proteinExistence type="predicted"/>
<evidence type="ECO:0000313" key="2">
    <source>
        <dbReference type="Proteomes" id="UP001281614"/>
    </source>
</evidence>
<name>A0AAE0D4F8_COLKA</name>
<keyword evidence="2" id="KW-1185">Reference proteome</keyword>
<dbReference type="Proteomes" id="UP001281614">
    <property type="component" value="Unassembled WGS sequence"/>
</dbReference>
<gene>
    <name evidence="1" type="ORF">CKAH01_17137</name>
</gene>
<dbReference type="AlphaFoldDB" id="A0AAE0D4F8"/>
<comment type="caution">
    <text evidence="1">The sequence shown here is derived from an EMBL/GenBank/DDBJ whole genome shotgun (WGS) entry which is preliminary data.</text>
</comment>
<dbReference type="InterPro" id="IPR038765">
    <property type="entry name" value="Papain-like_cys_pep_sf"/>
</dbReference>
<sequence>MAKHRSLPSKGGHAVVLTDYSPNSLTFLNSWGAQWGNDGSFSVEDHTVLELDGPSKKYPVQFYDVYWLESDLATTERQAYYADRE</sequence>
<dbReference type="EMBL" id="VYYT01000208">
    <property type="protein sequence ID" value="KAK2756629.1"/>
    <property type="molecule type" value="Genomic_DNA"/>
</dbReference>